<dbReference type="RefSeq" id="WP_344198362.1">
    <property type="nucleotide sequence ID" value="NZ_BAAAME010000002.1"/>
</dbReference>
<dbReference type="PANTHER" id="PTHR30466:SF1">
    <property type="entry name" value="FMN REDUCTASE (NADH) RUTF"/>
    <property type="match status" value="1"/>
</dbReference>
<evidence type="ECO:0000313" key="3">
    <source>
        <dbReference type="EMBL" id="GAA1731286.1"/>
    </source>
</evidence>
<proteinExistence type="predicted"/>
<keyword evidence="4" id="KW-1185">Reference proteome</keyword>
<sequence>MTVHSEHPFLPPEGERSTVRRLRGRWPSGVAVVTTGSGRERTGLTVSSLLVVDGEPGVVLVMLDPLSDLAEALADGVPCVVNLLASPHRDLAEAFAGVAPAPGGPFTLGVWRDGDHGPELTDAAAVARCRVAVVADHETGWSVRHELTIESASLTDVPTLRHERGGYH</sequence>
<dbReference type="EMBL" id="BAAAME010000002">
    <property type="protein sequence ID" value="GAA1731286.1"/>
    <property type="molecule type" value="Genomic_DNA"/>
</dbReference>
<dbReference type="InterPro" id="IPR002563">
    <property type="entry name" value="Flavin_Rdtase-like_dom"/>
</dbReference>
<dbReference type="Pfam" id="PF01613">
    <property type="entry name" value="Flavin_Reduct"/>
    <property type="match status" value="1"/>
</dbReference>
<evidence type="ECO:0000313" key="4">
    <source>
        <dbReference type="Proteomes" id="UP001501057"/>
    </source>
</evidence>
<protein>
    <recommendedName>
        <fullName evidence="2">Flavin reductase like domain-containing protein</fullName>
    </recommendedName>
</protein>
<keyword evidence="1" id="KW-0560">Oxidoreductase</keyword>
<dbReference type="Gene3D" id="2.30.110.10">
    <property type="entry name" value="Electron Transport, Fmn-binding Protein, Chain A"/>
    <property type="match status" value="1"/>
</dbReference>
<dbReference type="PANTHER" id="PTHR30466">
    <property type="entry name" value="FLAVIN REDUCTASE"/>
    <property type="match status" value="1"/>
</dbReference>
<evidence type="ECO:0000256" key="1">
    <source>
        <dbReference type="ARBA" id="ARBA00023002"/>
    </source>
</evidence>
<gene>
    <name evidence="3" type="ORF">GCM10009710_09930</name>
</gene>
<name>A0ABN2JLF2_9ACTN</name>
<evidence type="ECO:0000259" key="2">
    <source>
        <dbReference type="SMART" id="SM00903"/>
    </source>
</evidence>
<dbReference type="SMART" id="SM00903">
    <property type="entry name" value="Flavin_Reduct"/>
    <property type="match status" value="1"/>
</dbReference>
<comment type="caution">
    <text evidence="3">The sequence shown here is derived from an EMBL/GenBank/DDBJ whole genome shotgun (WGS) entry which is preliminary data.</text>
</comment>
<dbReference type="InterPro" id="IPR050268">
    <property type="entry name" value="NADH-dep_flavin_reductase"/>
</dbReference>
<reference evidence="3 4" key="1">
    <citation type="journal article" date="2019" name="Int. J. Syst. Evol. Microbiol.">
        <title>The Global Catalogue of Microorganisms (GCM) 10K type strain sequencing project: providing services to taxonomists for standard genome sequencing and annotation.</title>
        <authorList>
            <consortium name="The Broad Institute Genomics Platform"/>
            <consortium name="The Broad Institute Genome Sequencing Center for Infectious Disease"/>
            <person name="Wu L."/>
            <person name="Ma J."/>
        </authorList>
    </citation>
    <scope>NUCLEOTIDE SEQUENCE [LARGE SCALE GENOMIC DNA]</scope>
    <source>
        <strain evidence="3 4">JCM 13518</strain>
    </source>
</reference>
<dbReference type="Proteomes" id="UP001501057">
    <property type="component" value="Unassembled WGS sequence"/>
</dbReference>
<dbReference type="SUPFAM" id="SSF50475">
    <property type="entry name" value="FMN-binding split barrel"/>
    <property type="match status" value="1"/>
</dbReference>
<feature type="domain" description="Flavin reductase like" evidence="2">
    <location>
        <begin position="23"/>
        <end position="168"/>
    </location>
</feature>
<organism evidence="3 4">
    <name type="scientific">Aeromicrobium alkaliterrae</name>
    <dbReference type="NCBI Taxonomy" id="302168"/>
    <lineage>
        <taxon>Bacteria</taxon>
        <taxon>Bacillati</taxon>
        <taxon>Actinomycetota</taxon>
        <taxon>Actinomycetes</taxon>
        <taxon>Propionibacteriales</taxon>
        <taxon>Nocardioidaceae</taxon>
        <taxon>Aeromicrobium</taxon>
    </lineage>
</organism>
<dbReference type="InterPro" id="IPR012349">
    <property type="entry name" value="Split_barrel_FMN-bd"/>
</dbReference>
<accession>A0ABN2JLF2</accession>